<evidence type="ECO:0000313" key="4">
    <source>
        <dbReference type="EMBL" id="EIM30786.1"/>
    </source>
</evidence>
<evidence type="ECO:0000313" key="5">
    <source>
        <dbReference type="Proteomes" id="UP000003947"/>
    </source>
</evidence>
<accession>I4Z3J4</accession>
<dbReference type="STRING" id="864069.MicloDRAFT_00003130"/>
<dbReference type="EMBL" id="JH660635">
    <property type="protein sequence ID" value="EIM30786.1"/>
    <property type="molecule type" value="Genomic_DNA"/>
</dbReference>
<dbReference type="RefSeq" id="WP_009488895.1">
    <property type="nucleotide sequence ID" value="NZ_CP141050.1"/>
</dbReference>
<evidence type="ECO:0000256" key="2">
    <source>
        <dbReference type="SAM" id="MobiDB-lite"/>
    </source>
</evidence>
<keyword evidence="5" id="KW-1185">Reference proteome</keyword>
<evidence type="ECO:0000256" key="1">
    <source>
        <dbReference type="ARBA" id="ARBA00009129"/>
    </source>
</evidence>
<dbReference type="AlphaFoldDB" id="I4Z3J4"/>
<feature type="domain" description="CsbD-like" evidence="3">
    <location>
        <begin position="6"/>
        <end position="58"/>
    </location>
</feature>
<dbReference type="InterPro" id="IPR008462">
    <property type="entry name" value="CsbD"/>
</dbReference>
<feature type="compositionally biased region" description="Basic and acidic residues" evidence="2">
    <location>
        <begin position="32"/>
        <end position="42"/>
    </location>
</feature>
<dbReference type="PATRIC" id="fig|864069.3.peg.332"/>
<feature type="region of interest" description="Disordered" evidence="2">
    <location>
        <begin position="1"/>
        <end position="58"/>
    </location>
</feature>
<evidence type="ECO:0000259" key="3">
    <source>
        <dbReference type="Pfam" id="PF05532"/>
    </source>
</evidence>
<gene>
    <name evidence="4" type="ORF">MicloDRAFT_00003130</name>
</gene>
<dbReference type="Gene3D" id="1.10.1470.10">
    <property type="entry name" value="YjbJ"/>
    <property type="match status" value="1"/>
</dbReference>
<comment type="similarity">
    <text evidence="1">Belongs to the UPF0337 (CsbD) family.</text>
</comment>
<sequence length="58" mass="6131">MAMDKDRVKGAATRTGGKMKQAAGDLTGDTKMQTEGKMDQAKGKAQNAMGSIKDTLKK</sequence>
<dbReference type="SUPFAM" id="SSF69047">
    <property type="entry name" value="Hypothetical protein YjbJ"/>
    <property type="match status" value="1"/>
</dbReference>
<proteinExistence type="inferred from homology"/>
<dbReference type="HOGENOM" id="CLU_135567_3_3_5"/>
<name>I4Z3J4_9HYPH</name>
<dbReference type="Proteomes" id="UP000003947">
    <property type="component" value="Unassembled WGS sequence"/>
</dbReference>
<dbReference type="InterPro" id="IPR036629">
    <property type="entry name" value="YjbJ_sf"/>
</dbReference>
<organism evidence="4 5">
    <name type="scientific">Microvirga lotononidis</name>
    <dbReference type="NCBI Taxonomy" id="864069"/>
    <lineage>
        <taxon>Bacteria</taxon>
        <taxon>Pseudomonadati</taxon>
        <taxon>Pseudomonadota</taxon>
        <taxon>Alphaproteobacteria</taxon>
        <taxon>Hyphomicrobiales</taxon>
        <taxon>Methylobacteriaceae</taxon>
        <taxon>Microvirga</taxon>
    </lineage>
</organism>
<dbReference type="eggNOG" id="COG3237">
    <property type="taxonomic scope" value="Bacteria"/>
</dbReference>
<protein>
    <recommendedName>
        <fullName evidence="3">CsbD-like domain-containing protein</fullName>
    </recommendedName>
</protein>
<reference evidence="4 5" key="1">
    <citation type="submission" date="2012-02" db="EMBL/GenBank/DDBJ databases">
        <title>Improved High-Quality Draft sequence of Microvirga sp. WSM3557.</title>
        <authorList>
            <consortium name="US DOE Joint Genome Institute"/>
            <person name="Lucas S."/>
            <person name="Han J."/>
            <person name="Lapidus A."/>
            <person name="Cheng J.-F."/>
            <person name="Goodwin L."/>
            <person name="Pitluck S."/>
            <person name="Peters L."/>
            <person name="Zhang X."/>
            <person name="Detter J.C."/>
            <person name="Han C."/>
            <person name="Tapia R."/>
            <person name="Land M."/>
            <person name="Hauser L."/>
            <person name="Kyrpides N."/>
            <person name="Ivanova N."/>
            <person name="Pagani I."/>
            <person name="Brau L."/>
            <person name="Yates R."/>
            <person name="O'Hara G."/>
            <person name="Rui T."/>
            <person name="Howieson J."/>
            <person name="Reeve W."/>
            <person name="Woyke T."/>
        </authorList>
    </citation>
    <scope>NUCLEOTIDE SEQUENCE [LARGE SCALE GENOMIC DNA]</scope>
    <source>
        <strain evidence="4 5">WSM3557</strain>
    </source>
</reference>
<dbReference type="Pfam" id="PF05532">
    <property type="entry name" value="CsbD"/>
    <property type="match status" value="1"/>
</dbReference>